<protein>
    <submittedName>
        <fullName evidence="1">Uncharacterized protein</fullName>
    </submittedName>
</protein>
<organism evidence="1 2">
    <name type="scientific">Thelephora ganbajun</name>
    <name type="common">Ganba fungus</name>
    <dbReference type="NCBI Taxonomy" id="370292"/>
    <lineage>
        <taxon>Eukaryota</taxon>
        <taxon>Fungi</taxon>
        <taxon>Dikarya</taxon>
        <taxon>Basidiomycota</taxon>
        <taxon>Agaricomycotina</taxon>
        <taxon>Agaricomycetes</taxon>
        <taxon>Thelephorales</taxon>
        <taxon>Thelephoraceae</taxon>
        <taxon>Thelephora</taxon>
    </lineage>
</organism>
<dbReference type="Proteomes" id="UP000886501">
    <property type="component" value="Unassembled WGS sequence"/>
</dbReference>
<reference evidence="1" key="2">
    <citation type="journal article" date="2020" name="Nat. Commun.">
        <title>Large-scale genome sequencing of mycorrhizal fungi provides insights into the early evolution of symbiotic traits.</title>
        <authorList>
            <person name="Miyauchi S."/>
            <person name="Kiss E."/>
            <person name="Kuo A."/>
            <person name="Drula E."/>
            <person name="Kohler A."/>
            <person name="Sanchez-Garcia M."/>
            <person name="Morin E."/>
            <person name="Andreopoulos B."/>
            <person name="Barry K.W."/>
            <person name="Bonito G."/>
            <person name="Buee M."/>
            <person name="Carver A."/>
            <person name="Chen C."/>
            <person name="Cichocki N."/>
            <person name="Clum A."/>
            <person name="Culley D."/>
            <person name="Crous P.W."/>
            <person name="Fauchery L."/>
            <person name="Girlanda M."/>
            <person name="Hayes R.D."/>
            <person name="Keri Z."/>
            <person name="LaButti K."/>
            <person name="Lipzen A."/>
            <person name="Lombard V."/>
            <person name="Magnuson J."/>
            <person name="Maillard F."/>
            <person name="Murat C."/>
            <person name="Nolan M."/>
            <person name="Ohm R.A."/>
            <person name="Pangilinan J."/>
            <person name="Pereira M.F."/>
            <person name="Perotto S."/>
            <person name="Peter M."/>
            <person name="Pfister S."/>
            <person name="Riley R."/>
            <person name="Sitrit Y."/>
            <person name="Stielow J.B."/>
            <person name="Szollosi G."/>
            <person name="Zifcakova L."/>
            <person name="Stursova M."/>
            <person name="Spatafora J.W."/>
            <person name="Tedersoo L."/>
            <person name="Vaario L.M."/>
            <person name="Yamada A."/>
            <person name="Yan M."/>
            <person name="Wang P."/>
            <person name="Xu J."/>
            <person name="Bruns T."/>
            <person name="Baldrian P."/>
            <person name="Vilgalys R."/>
            <person name="Dunand C."/>
            <person name="Henrissat B."/>
            <person name="Grigoriev I.V."/>
            <person name="Hibbett D."/>
            <person name="Nagy L.G."/>
            <person name="Martin F.M."/>
        </authorList>
    </citation>
    <scope>NUCLEOTIDE SEQUENCE</scope>
    <source>
        <strain evidence="1">P2</strain>
    </source>
</reference>
<sequence>MSDFTLVDPRGWEYDLQSVYSAYMSHFQFHNILWYEKTWGHLFETFNLFLGCSWPVIIVTDTWTSKAHIVTKLSHIQSFIKMIRTRFGETLPLLDNFLKITPYETSTRPLRTISDMLAYRKAHSTLSGAALVSLKTRIRAGEPKFIQQLWNSREKTFLAIDFEWSERNASSCLEWGYAAVRCNNLDVLGIWPPDPNENYRRGHYVVQEYTNVQNKHCPTFPWEYAFGSTQVIPKVKLPMIIQAVISSLSSPDSDTRANDLVIVAHGAHGDIKRMVEMGIKLPSNVHVIDTASFERELFSGGHRGPMVDSYGKPRALKAIISLPAALASLGVDARWSFHNSGNDAFSSLLALQMLIDRDNTKAPIPAIPRRGRNAEVNTLRTRSWSPGPMSIPIPTQNSLPVVSVYGISDVSMNTSSPSRGTAGNHLTPNDFGSARRTSSRPNTFYGIGTNNRNSSMGDLLSSMQNLRTT</sequence>
<reference evidence="1" key="1">
    <citation type="submission" date="2019-10" db="EMBL/GenBank/DDBJ databases">
        <authorList>
            <consortium name="DOE Joint Genome Institute"/>
            <person name="Kuo A."/>
            <person name="Miyauchi S."/>
            <person name="Kiss E."/>
            <person name="Drula E."/>
            <person name="Kohler A."/>
            <person name="Sanchez-Garcia M."/>
            <person name="Andreopoulos B."/>
            <person name="Barry K.W."/>
            <person name="Bonito G."/>
            <person name="Buee M."/>
            <person name="Carver A."/>
            <person name="Chen C."/>
            <person name="Cichocki N."/>
            <person name="Clum A."/>
            <person name="Culley D."/>
            <person name="Crous P.W."/>
            <person name="Fauchery L."/>
            <person name="Girlanda M."/>
            <person name="Hayes R."/>
            <person name="Keri Z."/>
            <person name="Labutti K."/>
            <person name="Lipzen A."/>
            <person name="Lombard V."/>
            <person name="Magnuson J."/>
            <person name="Maillard F."/>
            <person name="Morin E."/>
            <person name="Murat C."/>
            <person name="Nolan M."/>
            <person name="Ohm R."/>
            <person name="Pangilinan J."/>
            <person name="Pereira M."/>
            <person name="Perotto S."/>
            <person name="Peter M."/>
            <person name="Riley R."/>
            <person name="Sitrit Y."/>
            <person name="Stielow B."/>
            <person name="Szollosi G."/>
            <person name="Zifcakova L."/>
            <person name="Stursova M."/>
            <person name="Spatafora J.W."/>
            <person name="Tedersoo L."/>
            <person name="Vaario L.-M."/>
            <person name="Yamada A."/>
            <person name="Yan M."/>
            <person name="Wang P."/>
            <person name="Xu J."/>
            <person name="Bruns T."/>
            <person name="Baldrian P."/>
            <person name="Vilgalys R."/>
            <person name="Henrissat B."/>
            <person name="Grigoriev I.V."/>
            <person name="Hibbett D."/>
            <person name="Nagy L.G."/>
            <person name="Martin F.M."/>
        </authorList>
    </citation>
    <scope>NUCLEOTIDE SEQUENCE</scope>
    <source>
        <strain evidence="1">P2</strain>
    </source>
</reference>
<keyword evidence="2" id="KW-1185">Reference proteome</keyword>
<dbReference type="EMBL" id="MU117961">
    <property type="protein sequence ID" value="KAF9654427.1"/>
    <property type="molecule type" value="Genomic_DNA"/>
</dbReference>
<accession>A0ACB6ZY15</accession>
<evidence type="ECO:0000313" key="1">
    <source>
        <dbReference type="EMBL" id="KAF9654427.1"/>
    </source>
</evidence>
<evidence type="ECO:0000313" key="2">
    <source>
        <dbReference type="Proteomes" id="UP000886501"/>
    </source>
</evidence>
<name>A0ACB6ZY15_THEGA</name>
<comment type="caution">
    <text evidence="1">The sequence shown here is derived from an EMBL/GenBank/DDBJ whole genome shotgun (WGS) entry which is preliminary data.</text>
</comment>
<gene>
    <name evidence="1" type="ORF">BDM02DRAFT_3134177</name>
</gene>
<proteinExistence type="predicted"/>